<evidence type="ECO:0000313" key="2">
    <source>
        <dbReference type="EMBL" id="RVD91488.1"/>
    </source>
</evidence>
<dbReference type="Proteomes" id="UP000282876">
    <property type="component" value="Unassembled WGS sequence"/>
</dbReference>
<keyword evidence="3" id="KW-1185">Reference proteome</keyword>
<dbReference type="AlphaFoldDB" id="A0A437AK89"/>
<dbReference type="EMBL" id="RCSS01000510">
    <property type="protein sequence ID" value="RVD91488.1"/>
    <property type="molecule type" value="Genomic_DNA"/>
</dbReference>
<feature type="transmembrane region" description="Helical" evidence="1">
    <location>
        <begin position="79"/>
        <end position="100"/>
    </location>
</feature>
<protein>
    <submittedName>
        <fullName evidence="2">Uncharacterized protein</fullName>
    </submittedName>
</protein>
<keyword evidence="1" id="KW-0472">Membrane</keyword>
<gene>
    <name evidence="2" type="ORF">TUBRATIS_20660</name>
</gene>
<evidence type="ECO:0000256" key="1">
    <source>
        <dbReference type="SAM" id="Phobius"/>
    </source>
</evidence>
<sequence>MEEIELRNFNSQSGEPIQITTETDNVNNSSTIYNDEIRALYERYKKLLKKYLSYEFEFINLFLVNIYTIIAIYSFEMPLLSHVCNSIYLIFIVYLEFLLFHMKKQGYFPTSIFYCIYIKSVLSLSIILFIPTNPSFGLLHKIMTLLNILFGLTIIIAILLSIDEFSYIRRLWEKHSKKVTFILLLIYTCFMNIYLFNKVGWFLYFVNSISLILGLRLIHCYILNSTFDTFLIYYLFYLCYISIYLDLFCLSNVKDLENFKSLRQ</sequence>
<feature type="transmembrane region" description="Helical" evidence="1">
    <location>
        <begin position="51"/>
        <end position="73"/>
    </location>
</feature>
<feature type="transmembrane region" description="Helical" evidence="1">
    <location>
        <begin position="179"/>
        <end position="196"/>
    </location>
</feature>
<comment type="caution">
    <text evidence="2">The sequence shown here is derived from an EMBL/GenBank/DDBJ whole genome shotgun (WGS) entry which is preliminary data.</text>
</comment>
<accession>A0A437AK89</accession>
<feature type="transmembrane region" description="Helical" evidence="1">
    <location>
        <begin position="142"/>
        <end position="167"/>
    </location>
</feature>
<name>A0A437AK89_9MICR</name>
<proteinExistence type="predicted"/>
<keyword evidence="1" id="KW-0812">Transmembrane</keyword>
<reference evidence="2 3" key="1">
    <citation type="submission" date="2018-10" db="EMBL/GenBank/DDBJ databases">
        <title>Draft genome sequence of the microsporidian Tubulinosema ratisbonensis.</title>
        <authorList>
            <person name="Polonais V."/>
            <person name="Peyretaillade E."/>
            <person name="Niehus S."/>
            <person name="Wawrzyniak I."/>
            <person name="Franchet A."/>
            <person name="Gaspin C."/>
            <person name="Reichstadt M."/>
            <person name="Belser C."/>
            <person name="Labadie K."/>
            <person name="Delbac F."/>
            <person name="Ferrandon D."/>
        </authorList>
    </citation>
    <scope>NUCLEOTIDE SEQUENCE [LARGE SCALE GENOMIC DNA]</scope>
    <source>
        <strain evidence="2 3">Franzen</strain>
    </source>
</reference>
<keyword evidence="1" id="KW-1133">Transmembrane helix</keyword>
<feature type="transmembrane region" description="Helical" evidence="1">
    <location>
        <begin position="202"/>
        <end position="223"/>
    </location>
</feature>
<feature type="transmembrane region" description="Helical" evidence="1">
    <location>
        <begin position="230"/>
        <end position="253"/>
    </location>
</feature>
<organism evidence="2 3">
    <name type="scientific">Tubulinosema ratisbonensis</name>
    <dbReference type="NCBI Taxonomy" id="291195"/>
    <lineage>
        <taxon>Eukaryota</taxon>
        <taxon>Fungi</taxon>
        <taxon>Fungi incertae sedis</taxon>
        <taxon>Microsporidia</taxon>
        <taxon>Tubulinosematoidea</taxon>
        <taxon>Tubulinosematidae</taxon>
        <taxon>Tubulinosema</taxon>
    </lineage>
</organism>
<feature type="transmembrane region" description="Helical" evidence="1">
    <location>
        <begin position="112"/>
        <end position="130"/>
    </location>
</feature>
<evidence type="ECO:0000313" key="3">
    <source>
        <dbReference type="Proteomes" id="UP000282876"/>
    </source>
</evidence>
<dbReference type="VEuPathDB" id="MicrosporidiaDB:TUBRATIS_20660"/>